<feature type="transmembrane region" description="Helical" evidence="6">
    <location>
        <begin position="420"/>
        <end position="442"/>
    </location>
</feature>
<keyword evidence="2" id="KW-1003">Cell membrane</keyword>
<name>A0ABU1IUT3_9BACL</name>
<keyword evidence="8" id="KW-1185">Reference proteome</keyword>
<dbReference type="PANTHER" id="PTHR42770:SF16">
    <property type="entry name" value="AMINO ACID PERMEASE"/>
    <property type="match status" value="1"/>
</dbReference>
<dbReference type="PIRSF" id="PIRSF006060">
    <property type="entry name" value="AA_transporter"/>
    <property type="match status" value="1"/>
</dbReference>
<dbReference type="RefSeq" id="WP_188775512.1">
    <property type="nucleotide sequence ID" value="NZ_BMMB01000004.1"/>
</dbReference>
<comment type="subcellular location">
    <subcellularLocation>
        <location evidence="1">Cell membrane</location>
        <topology evidence="1">Multi-pass membrane protein</topology>
    </subcellularLocation>
</comment>
<feature type="transmembrane region" description="Helical" evidence="6">
    <location>
        <begin position="308"/>
        <end position="329"/>
    </location>
</feature>
<feature type="transmembrane region" description="Helical" evidence="6">
    <location>
        <begin position="60"/>
        <end position="79"/>
    </location>
</feature>
<evidence type="ECO:0000256" key="2">
    <source>
        <dbReference type="ARBA" id="ARBA00022475"/>
    </source>
</evidence>
<evidence type="ECO:0000313" key="8">
    <source>
        <dbReference type="Proteomes" id="UP001185028"/>
    </source>
</evidence>
<evidence type="ECO:0000256" key="4">
    <source>
        <dbReference type="ARBA" id="ARBA00022989"/>
    </source>
</evidence>
<evidence type="ECO:0000256" key="3">
    <source>
        <dbReference type="ARBA" id="ARBA00022692"/>
    </source>
</evidence>
<sequence>MDNAQPNIAPVKQQQASLMPDALGVPGLVFFVISAAAPLMALMGTLTFSMGLGNGLGSPGIYVLALILWLLFAVGYTSMSRFVRNTGAFYAYVANGIGKIPGISASLLAITAYSALLLALYGLVGNAFNSLFTDFGIHLPWWSYSILCCMIVGILGYRRVDVGAKLLGVCMILEVVILLIIAGAALLTRTPEGFTAAPFMPATIFGGSPGIAIMYCMGAFIGFEATVIYGEEAKNPNRTIPVATYTAVAILGVLYAFISYSVIVGWGAQGVMTKVNAILTEGLDPTSLFTDLAASHLGVWSVWVLRSLFVTSAFAGLIAYHNVIARYLFSMGRSGVLPAALTKLHATHRSPYVAGLLLSVLSVVFIGLTIAAGWDPFLQTFAYLSAMASLGLLCLYTIVGFSIIIFFLRTDADRRWWHSRIAPSLSALGLLGATVITIINFPALVGTSQSSVPLLMEFTLALVAVVGVVVGIWLKWYRPSTYANAGQSMEEAERIT</sequence>
<keyword evidence="4 6" id="KW-1133">Transmembrane helix</keyword>
<evidence type="ECO:0000313" key="7">
    <source>
        <dbReference type="EMBL" id="MDR6243024.1"/>
    </source>
</evidence>
<accession>A0ABU1IUT3</accession>
<dbReference type="PANTHER" id="PTHR42770">
    <property type="entry name" value="AMINO ACID TRANSPORTER-RELATED"/>
    <property type="match status" value="1"/>
</dbReference>
<dbReference type="EMBL" id="JAVDQH010000003">
    <property type="protein sequence ID" value="MDR6243024.1"/>
    <property type="molecule type" value="Genomic_DNA"/>
</dbReference>
<dbReference type="Gene3D" id="1.20.1740.10">
    <property type="entry name" value="Amino acid/polyamine transporter I"/>
    <property type="match status" value="1"/>
</dbReference>
<evidence type="ECO:0000256" key="1">
    <source>
        <dbReference type="ARBA" id="ARBA00004651"/>
    </source>
</evidence>
<keyword evidence="3 6" id="KW-0812">Transmembrane</keyword>
<feature type="transmembrane region" description="Helical" evidence="6">
    <location>
        <begin position="454"/>
        <end position="474"/>
    </location>
</feature>
<feature type="transmembrane region" description="Helical" evidence="6">
    <location>
        <begin position="22"/>
        <end position="48"/>
    </location>
</feature>
<feature type="transmembrane region" description="Helical" evidence="6">
    <location>
        <begin position="350"/>
        <end position="374"/>
    </location>
</feature>
<feature type="transmembrane region" description="Helical" evidence="6">
    <location>
        <begin position="380"/>
        <end position="408"/>
    </location>
</feature>
<dbReference type="Proteomes" id="UP001185028">
    <property type="component" value="Unassembled WGS sequence"/>
</dbReference>
<reference evidence="7 8" key="1">
    <citation type="submission" date="2023-07" db="EMBL/GenBank/DDBJ databases">
        <title>Genomic Encyclopedia of Type Strains, Phase IV (KMG-IV): sequencing the most valuable type-strain genomes for metagenomic binning, comparative biology and taxonomic classification.</title>
        <authorList>
            <person name="Goeker M."/>
        </authorList>
    </citation>
    <scope>NUCLEOTIDE SEQUENCE [LARGE SCALE GENOMIC DNA]</scope>
    <source>
        <strain evidence="7 8">DSM 22170</strain>
    </source>
</reference>
<protein>
    <submittedName>
        <fullName evidence="7">Amino acid transporter</fullName>
    </submittedName>
</protein>
<comment type="caution">
    <text evidence="7">The sequence shown here is derived from an EMBL/GenBank/DDBJ whole genome shotgun (WGS) entry which is preliminary data.</text>
</comment>
<dbReference type="Pfam" id="PF13520">
    <property type="entry name" value="AA_permease_2"/>
    <property type="match status" value="1"/>
</dbReference>
<proteinExistence type="predicted"/>
<feature type="transmembrane region" description="Helical" evidence="6">
    <location>
        <begin position="166"/>
        <end position="187"/>
    </location>
</feature>
<feature type="transmembrane region" description="Helical" evidence="6">
    <location>
        <begin position="141"/>
        <end position="157"/>
    </location>
</feature>
<organism evidence="7 8">
    <name type="scientific">Paenibacillus hunanensis</name>
    <dbReference type="NCBI Taxonomy" id="539262"/>
    <lineage>
        <taxon>Bacteria</taxon>
        <taxon>Bacillati</taxon>
        <taxon>Bacillota</taxon>
        <taxon>Bacilli</taxon>
        <taxon>Bacillales</taxon>
        <taxon>Paenibacillaceae</taxon>
        <taxon>Paenibacillus</taxon>
    </lineage>
</organism>
<feature type="transmembrane region" description="Helical" evidence="6">
    <location>
        <begin position="100"/>
        <end position="121"/>
    </location>
</feature>
<dbReference type="InterPro" id="IPR002293">
    <property type="entry name" value="AA/rel_permease1"/>
</dbReference>
<keyword evidence="5 6" id="KW-0472">Membrane</keyword>
<feature type="transmembrane region" description="Helical" evidence="6">
    <location>
        <begin position="207"/>
        <end position="230"/>
    </location>
</feature>
<evidence type="ECO:0000256" key="6">
    <source>
        <dbReference type="SAM" id="Phobius"/>
    </source>
</evidence>
<gene>
    <name evidence="7" type="ORF">JOC58_000909</name>
</gene>
<dbReference type="InterPro" id="IPR050367">
    <property type="entry name" value="APC_superfamily"/>
</dbReference>
<feature type="transmembrane region" description="Helical" evidence="6">
    <location>
        <begin position="242"/>
        <end position="263"/>
    </location>
</feature>
<evidence type="ECO:0000256" key="5">
    <source>
        <dbReference type="ARBA" id="ARBA00023136"/>
    </source>
</evidence>